<dbReference type="InterPro" id="IPR011050">
    <property type="entry name" value="Pectin_lyase_fold/virulence"/>
</dbReference>
<reference evidence="3 4" key="2">
    <citation type="submission" date="2018-03" db="EMBL/GenBank/DDBJ databases">
        <authorList>
            <person name="Keele B.F."/>
        </authorList>
    </citation>
    <scope>NUCLEOTIDE SEQUENCE [LARGE SCALE GENOMIC DNA]</scope>
    <source>
        <strain evidence="3 4">D13</strain>
    </source>
</reference>
<dbReference type="InterPro" id="IPR026457">
    <property type="entry name" value="CSLREA_Nterm"/>
</dbReference>
<evidence type="ECO:0008006" key="5">
    <source>
        <dbReference type="Google" id="ProtNLM"/>
    </source>
</evidence>
<keyword evidence="2" id="KW-0732">Signal</keyword>
<evidence type="ECO:0000256" key="2">
    <source>
        <dbReference type="SAM" id="SignalP"/>
    </source>
</evidence>
<protein>
    <recommendedName>
        <fullName evidence="5">CSLREA domain-containing protein</fullName>
    </recommendedName>
</protein>
<dbReference type="RefSeq" id="WP_106890442.1">
    <property type="nucleotide sequence ID" value="NZ_CP027860.1"/>
</dbReference>
<name>A0A2P1PNT5_9GAMM</name>
<dbReference type="Proteomes" id="UP000241074">
    <property type="component" value="Chromosome"/>
</dbReference>
<feature type="chain" id="PRO_5015137977" description="CSLREA domain-containing protein" evidence="2">
    <location>
        <begin position="18"/>
        <end position="853"/>
    </location>
</feature>
<reference evidence="3 4" key="1">
    <citation type="submission" date="2018-03" db="EMBL/GenBank/DDBJ databases">
        <title>Ahniella affigens gen. nov., sp. nov., a gammaproteobacterium isolated from sandy soil near a stream.</title>
        <authorList>
            <person name="Ko Y."/>
            <person name="Kim J.-H."/>
        </authorList>
    </citation>
    <scope>NUCLEOTIDE SEQUENCE [LARGE SCALE GENOMIC DNA]</scope>
    <source>
        <strain evidence="3 4">D13</strain>
    </source>
</reference>
<evidence type="ECO:0000313" key="3">
    <source>
        <dbReference type="EMBL" id="AVP96514.1"/>
    </source>
</evidence>
<dbReference type="EMBL" id="CP027860">
    <property type="protein sequence ID" value="AVP96514.1"/>
    <property type="molecule type" value="Genomic_DNA"/>
</dbReference>
<organism evidence="3 4">
    <name type="scientific">Ahniella affigens</name>
    <dbReference type="NCBI Taxonomy" id="2021234"/>
    <lineage>
        <taxon>Bacteria</taxon>
        <taxon>Pseudomonadati</taxon>
        <taxon>Pseudomonadota</taxon>
        <taxon>Gammaproteobacteria</taxon>
        <taxon>Lysobacterales</taxon>
        <taxon>Rhodanobacteraceae</taxon>
        <taxon>Ahniella</taxon>
    </lineage>
</organism>
<feature type="signal peptide" evidence="2">
    <location>
        <begin position="1"/>
        <end position="17"/>
    </location>
</feature>
<sequence>MRAFALVILLCSSAVQAVTFTVTSTSDTAGTTCGASCSLRQAIGAANLTVAADTVQFNIPGAGPFTIAPTSALPTIAQPLTIDGYTQPGAGANSLAKGSNAIIKIQIDGASAGAATTGIGICSSNVTIRGLSITDFTRQGIGFGQTTTASGCAGGPFTSGVAAGNFVGLSPLGAADGNLFVGVFVQGFTVTIGSANVADRNVISANVASGVLFSDGATGTIDGNLIGTDQSGVQDRGNSQSGIAFLGAGDLNASVGSSAPNVIRFNREGVRVGGATTGTTFFNNFFSDNDDLGIDLLASGTNPDGITANDINDVDVGGNDLQNFPENITVSRSTTGLTISGRVDREATGTSISYLIGVYANPNCSAASDREGERFLGTFNFVSTNQTVENFNNVVFATTEPLPIGTGIVLTALNPTGNMSEFSACTNVDAVSPTFTVNKTADTNDGTCNADCSLREAITAANANLDGNIIAFSIPGAGPHTISPTGPLPTITNPVLIDGYTQAGSATNTSATTSNAVIMIALDGLNSPGTDVGLALCASDSTIRGLSVTRFSSGIGSGVTNTVGFCPAAVKGNTIAGNFVGLAPDGTTALTNTSSHVIVSETTGATVGGTLPADRNVIGGAATEGIAIIRAPVTGLRIDGNLIGTDRTGVLNRGISRAIAFTGPIAVSTVSIGGRAPNLVRFSTHAMLISSNTTRASVYANDVLDSNNHGIDLIASGTSPEGATANDTNDGDTGGNNLQNFPVVASATVLDGTLTVVGTLDVPVAEDAIYALAAYENTACDSVGGTGEGAIYLGFSYARIAGSAENFRIQLPNAPAIGSVLTMTATDDLGNTSEFSTCTTVTDGNIVFANSFE</sequence>
<keyword evidence="4" id="KW-1185">Reference proteome</keyword>
<proteinExistence type="predicted"/>
<evidence type="ECO:0000256" key="1">
    <source>
        <dbReference type="SAM" id="MobiDB-lite"/>
    </source>
</evidence>
<dbReference type="KEGG" id="xba:C7S18_04565"/>
<gene>
    <name evidence="3" type="ORF">C7S18_04565</name>
</gene>
<dbReference type="OrthoDB" id="5940902at2"/>
<dbReference type="NCBIfam" id="TIGR04214">
    <property type="entry name" value="CSLREA_Nterm"/>
    <property type="match status" value="2"/>
</dbReference>
<evidence type="ECO:0000313" key="4">
    <source>
        <dbReference type="Proteomes" id="UP000241074"/>
    </source>
</evidence>
<feature type="region of interest" description="Disordered" evidence="1">
    <location>
        <begin position="715"/>
        <end position="736"/>
    </location>
</feature>
<dbReference type="SUPFAM" id="SSF51126">
    <property type="entry name" value="Pectin lyase-like"/>
    <property type="match status" value="1"/>
</dbReference>
<accession>A0A2P1PNT5</accession>
<dbReference type="AlphaFoldDB" id="A0A2P1PNT5"/>